<protein>
    <submittedName>
        <fullName evidence="1">Uncharacterized protein</fullName>
    </submittedName>
</protein>
<dbReference type="EMBL" id="BATC01000040">
    <property type="protein sequence ID" value="GAD59832.1"/>
    <property type="molecule type" value="Genomic_DNA"/>
</dbReference>
<dbReference type="Proteomes" id="UP000016569">
    <property type="component" value="Unassembled WGS sequence"/>
</dbReference>
<evidence type="ECO:0000313" key="1">
    <source>
        <dbReference type="EMBL" id="GAD59832.1"/>
    </source>
</evidence>
<organism evidence="1 2">
    <name type="scientific">Brevundimonas abyssalis TAR-001</name>
    <dbReference type="NCBI Taxonomy" id="1391729"/>
    <lineage>
        <taxon>Bacteria</taxon>
        <taxon>Pseudomonadati</taxon>
        <taxon>Pseudomonadota</taxon>
        <taxon>Alphaproteobacteria</taxon>
        <taxon>Caulobacterales</taxon>
        <taxon>Caulobacteraceae</taxon>
        <taxon>Brevundimonas</taxon>
    </lineage>
</organism>
<sequence>MDAAGVSAMLEFDDCADDQAARRRALDLLASAPHRGGVEFWVEGGQPMRVTATDLPASS</sequence>
<comment type="caution">
    <text evidence="1">The sequence shown here is derived from an EMBL/GenBank/DDBJ whole genome shotgun (WGS) entry which is preliminary data.</text>
</comment>
<dbReference type="AlphaFoldDB" id="A0A8E0NCG2"/>
<keyword evidence="2" id="KW-1185">Reference proteome</keyword>
<reference evidence="2" key="1">
    <citation type="journal article" date="2013" name="Genome Announc.">
        <title>Draft Genome Sequence of the Dimorphic Prosthecate Bacterium Brevundimonas abyssalis TAR-001T.</title>
        <authorList>
            <person name="Tsubouchi T."/>
            <person name="Nishi S."/>
            <person name="Usui K."/>
            <person name="Shimane Y."/>
            <person name="Takaki Y."/>
            <person name="Maruyama T."/>
            <person name="Hatada Y."/>
        </authorList>
    </citation>
    <scope>NUCLEOTIDE SEQUENCE [LARGE SCALE GENOMIC DNA]</scope>
    <source>
        <strain evidence="2">TAR-001</strain>
    </source>
</reference>
<name>A0A8E0NCG2_9CAUL</name>
<proteinExistence type="predicted"/>
<gene>
    <name evidence="1" type="ORF">MBEBAB_2082</name>
</gene>
<evidence type="ECO:0000313" key="2">
    <source>
        <dbReference type="Proteomes" id="UP000016569"/>
    </source>
</evidence>
<accession>A0A8E0NCG2</accession>